<evidence type="ECO:0008006" key="6">
    <source>
        <dbReference type="Google" id="ProtNLM"/>
    </source>
</evidence>
<dbReference type="EMBL" id="BMWW01000003">
    <property type="protein sequence ID" value="GGY86023.1"/>
    <property type="molecule type" value="Genomic_DNA"/>
</dbReference>
<dbReference type="OrthoDB" id="8592387at2"/>
<dbReference type="EMBL" id="CP038026">
    <property type="protein sequence ID" value="QBQ38954.1"/>
    <property type="molecule type" value="Genomic_DNA"/>
</dbReference>
<evidence type="ECO:0000313" key="5">
    <source>
        <dbReference type="Proteomes" id="UP000619512"/>
    </source>
</evidence>
<reference evidence="2" key="3">
    <citation type="submission" date="2022-12" db="EMBL/GenBank/DDBJ databases">
        <authorList>
            <person name="Sun Q."/>
            <person name="Kim S."/>
        </authorList>
    </citation>
    <scope>NUCLEOTIDE SEQUENCE</scope>
    <source>
        <strain evidence="2">KCTC 12344</strain>
    </source>
</reference>
<feature type="chain" id="PRO_5044606906" description="Copper-binding protein" evidence="1">
    <location>
        <begin position="23"/>
        <end position="124"/>
    </location>
</feature>
<evidence type="ECO:0000313" key="3">
    <source>
        <dbReference type="EMBL" id="QBQ38954.1"/>
    </source>
</evidence>
<reference evidence="2" key="1">
    <citation type="journal article" date="2014" name="Int. J. Syst. Evol. Microbiol.">
        <title>Complete genome sequence of Corynebacterium casei LMG S-19264T (=DSM 44701T), isolated from a smear-ripened cheese.</title>
        <authorList>
            <consortium name="US DOE Joint Genome Institute (JGI-PGF)"/>
            <person name="Walter F."/>
            <person name="Albersmeier A."/>
            <person name="Kalinowski J."/>
            <person name="Ruckert C."/>
        </authorList>
    </citation>
    <scope>NUCLEOTIDE SEQUENCE</scope>
    <source>
        <strain evidence="2">KCTC 12344</strain>
    </source>
</reference>
<evidence type="ECO:0000256" key="1">
    <source>
        <dbReference type="SAM" id="SignalP"/>
    </source>
</evidence>
<dbReference type="Proteomes" id="UP000294359">
    <property type="component" value="Chromosome"/>
</dbReference>
<proteinExistence type="predicted"/>
<feature type="signal peptide" evidence="1">
    <location>
        <begin position="1"/>
        <end position="22"/>
    </location>
</feature>
<accession>A0A4P7BJ79</accession>
<sequence length="124" mass="12837">MKKIAAMMAFGLAMAIGAPATAHESPARHGGIVRSAGDLSFELVNKEGKVTIHVDDHGKPMTTAGASGTLTVLKGTRKSETTLAAGAGNTLVAKDDVKLEAGNKVMARVTLPNRQAVSVRFAIR</sequence>
<organism evidence="2 5">
    <name type="scientific">Pseudoduganella plicata</name>
    <dbReference type="NCBI Taxonomy" id="321984"/>
    <lineage>
        <taxon>Bacteria</taxon>
        <taxon>Pseudomonadati</taxon>
        <taxon>Pseudomonadota</taxon>
        <taxon>Betaproteobacteria</taxon>
        <taxon>Burkholderiales</taxon>
        <taxon>Oxalobacteraceae</taxon>
        <taxon>Telluria group</taxon>
        <taxon>Pseudoduganella</taxon>
    </lineage>
</organism>
<evidence type="ECO:0000313" key="4">
    <source>
        <dbReference type="Proteomes" id="UP000294359"/>
    </source>
</evidence>
<protein>
    <recommendedName>
        <fullName evidence="6">Copper-binding protein</fullName>
    </recommendedName>
</protein>
<keyword evidence="1" id="KW-0732">Signal</keyword>
<dbReference type="Proteomes" id="UP000619512">
    <property type="component" value="Unassembled WGS sequence"/>
</dbReference>
<name>A0A4P7BJ79_9BURK</name>
<gene>
    <name evidence="3" type="ORF">E1742_24465</name>
    <name evidence="2" type="ORF">GCM10007388_18920</name>
</gene>
<dbReference type="RefSeq" id="WP_134387649.1">
    <property type="nucleotide sequence ID" value="NZ_BMWW01000003.1"/>
</dbReference>
<keyword evidence="4" id="KW-1185">Reference proteome</keyword>
<dbReference type="AlphaFoldDB" id="A0A4P7BJ79"/>
<evidence type="ECO:0000313" key="2">
    <source>
        <dbReference type="EMBL" id="GGY86023.1"/>
    </source>
</evidence>
<reference evidence="3 4" key="2">
    <citation type="submission" date="2019-03" db="EMBL/GenBank/DDBJ databases">
        <title>Draft Genome Sequences of Six Type Strains of the Genus Massilia.</title>
        <authorList>
            <person name="Miess H."/>
            <person name="Frediansyhah A."/>
            <person name="Gross H."/>
        </authorList>
    </citation>
    <scope>NUCLEOTIDE SEQUENCE [LARGE SCALE GENOMIC DNA]</scope>
    <source>
        <strain evidence="3 4">DSM 17505</strain>
    </source>
</reference>